<keyword evidence="3" id="KW-1185">Reference proteome</keyword>
<keyword evidence="2" id="KW-0496">Mitochondrion</keyword>
<reference evidence="2 4" key="2">
    <citation type="submission" date="2018-03" db="EMBL/GenBank/DDBJ databases">
        <authorList>
            <person name="Fogelqvist J."/>
        </authorList>
    </citation>
    <scope>NUCLEOTIDE SEQUENCE [LARGE SCALE GENOMIC DNA]</scope>
</reference>
<accession>A0A0G4J411</accession>
<proteinExistence type="predicted"/>
<dbReference type="EMBL" id="OVEO01000018">
    <property type="protein sequence ID" value="SPR01692.1"/>
    <property type="molecule type" value="Genomic_DNA"/>
</dbReference>
<gene>
    <name evidence="1" type="ORF">PBRA_008884</name>
    <name evidence="2" type="ORF">PLBR_LOCUS8907</name>
</gene>
<reference evidence="1 3" key="1">
    <citation type="submission" date="2015-02" db="EMBL/GenBank/DDBJ databases">
        <authorList>
            <person name="Chooi Y.-H."/>
        </authorList>
    </citation>
    <scope>NUCLEOTIDE SEQUENCE [LARGE SCALE GENOMIC DNA]</scope>
    <source>
        <strain evidence="1">E3</strain>
    </source>
</reference>
<evidence type="ECO:0000313" key="4">
    <source>
        <dbReference type="Proteomes" id="UP000290189"/>
    </source>
</evidence>
<sequence>MHFRDGLGESVDAHVICQHLLDTMPRDTMFLVADSVTDRDLMAWETASAYCLSCQALLRCKPLLVGGNLFCEIATMAHTTTVGAIKQDIVLSLLDLGVARDEVVQDIGAPFRRTAGVRWASDGGLIAAQAFDTFDMSRLPSAPIEIEFGVDLPLEDRNAVSSLASVVSRLERGHSITLKQKADLLISVPGGPDTVIVVAGDLGARSLTAGVLRRTPGGPVLHRQWVTVTSGDRPGQVALPIPVAGLYRFAPVPASLQGVDDLLLDLRFPLQCYLAGRK</sequence>
<dbReference type="EMBL" id="CDSF01000123">
    <property type="protein sequence ID" value="CEP02300.1"/>
    <property type="molecule type" value="Genomic_DNA"/>
</dbReference>
<evidence type="ECO:0000313" key="2">
    <source>
        <dbReference type="EMBL" id="SPR01692.1"/>
    </source>
</evidence>
<protein>
    <submittedName>
        <fullName evidence="1">Uncharacterized protein</fullName>
    </submittedName>
</protein>
<dbReference type="Proteomes" id="UP000039324">
    <property type="component" value="Unassembled WGS sequence"/>
</dbReference>
<dbReference type="Proteomes" id="UP000290189">
    <property type="component" value="Unassembled WGS sequence"/>
</dbReference>
<evidence type="ECO:0000313" key="3">
    <source>
        <dbReference type="Proteomes" id="UP000039324"/>
    </source>
</evidence>
<organism evidence="1 3">
    <name type="scientific">Plasmodiophora brassicae</name>
    <name type="common">Clubroot disease agent</name>
    <dbReference type="NCBI Taxonomy" id="37360"/>
    <lineage>
        <taxon>Eukaryota</taxon>
        <taxon>Sar</taxon>
        <taxon>Rhizaria</taxon>
        <taxon>Endomyxa</taxon>
        <taxon>Phytomyxea</taxon>
        <taxon>Plasmodiophorida</taxon>
        <taxon>Plasmodiophoridae</taxon>
        <taxon>Plasmodiophora</taxon>
    </lineage>
</organism>
<geneLocation type="mitochondrion" evidence="2"/>
<dbReference type="AlphaFoldDB" id="A0A0G4J411"/>
<name>A0A0G4J411_PLABS</name>
<evidence type="ECO:0000313" key="1">
    <source>
        <dbReference type="EMBL" id="CEP02300.1"/>
    </source>
</evidence>